<dbReference type="PANTHER" id="PTHR10628">
    <property type="entry name" value="SIALIDASE"/>
    <property type="match status" value="1"/>
</dbReference>
<dbReference type="GO" id="GO:0016020">
    <property type="term" value="C:membrane"/>
    <property type="evidence" value="ECO:0007669"/>
    <property type="project" value="TreeGrafter"/>
</dbReference>
<feature type="domain" description="Sialidase" evidence="4">
    <location>
        <begin position="171"/>
        <end position="326"/>
    </location>
</feature>
<dbReference type="GO" id="GO:0009313">
    <property type="term" value="P:oligosaccharide catabolic process"/>
    <property type="evidence" value="ECO:0007669"/>
    <property type="project" value="TreeGrafter"/>
</dbReference>
<dbReference type="GO" id="GO:0005737">
    <property type="term" value="C:cytoplasm"/>
    <property type="evidence" value="ECO:0007669"/>
    <property type="project" value="TreeGrafter"/>
</dbReference>
<evidence type="ECO:0000256" key="1">
    <source>
        <dbReference type="ARBA" id="ARBA00000427"/>
    </source>
</evidence>
<evidence type="ECO:0000256" key="3">
    <source>
        <dbReference type="ARBA" id="ARBA00012733"/>
    </source>
</evidence>
<dbReference type="EC" id="3.2.1.18" evidence="3"/>
<protein>
    <recommendedName>
        <fullName evidence="3">exo-alpha-sialidase</fullName>
        <ecNumber evidence="3">3.2.1.18</ecNumber>
    </recommendedName>
</protein>
<reference evidence="5" key="1">
    <citation type="submission" date="2013-08" db="EMBL/GenBank/DDBJ databases">
        <title>Comparison of modified E. coli strains.</title>
        <authorList>
            <person name="Juergensen J."/>
            <person name="Bonge A."/>
            <person name="Streit W.R."/>
        </authorList>
    </citation>
    <scope>NUCLEOTIDE SEQUENCE</scope>
</reference>
<dbReference type="Pfam" id="PF13088">
    <property type="entry name" value="BNR_2"/>
    <property type="match status" value="1"/>
</dbReference>
<dbReference type="InterPro" id="IPR011040">
    <property type="entry name" value="Sialidase"/>
</dbReference>
<name>A0A0H3UAW3_9BACT</name>
<comment type="catalytic activity">
    <reaction evidence="1">
        <text>Hydrolysis of alpha-(2-&gt;3)-, alpha-(2-&gt;6)-, alpha-(2-&gt;8)- glycosidic linkages of terminal sialic acid residues in oligosaccharides, glycoproteins, glycolipids, colominic acid and synthetic substrates.</text>
        <dbReference type="EC" id="3.2.1.18"/>
    </reaction>
</comment>
<proteinExistence type="inferred from homology"/>
<dbReference type="EMBL" id="KF540250">
    <property type="protein sequence ID" value="AIF26887.1"/>
    <property type="molecule type" value="Genomic_DNA"/>
</dbReference>
<organism evidence="5">
    <name type="scientific">uncultured bacterium fosmid pJB148G3</name>
    <dbReference type="NCBI Taxonomy" id="1478052"/>
    <lineage>
        <taxon>Bacteria</taxon>
        <taxon>environmental samples</taxon>
    </lineage>
</organism>
<dbReference type="GO" id="GO:0004308">
    <property type="term" value="F:exo-alpha-sialidase activity"/>
    <property type="evidence" value="ECO:0007669"/>
    <property type="project" value="UniProtKB-EC"/>
</dbReference>
<sequence>MRTFLNMLTASMSDEERERLQAVYAPRIVATQPSNAWMDMCVLPNGEIRHYGYRGKQRVYIASKDGGLSWKEYDVSDKTAMCSGYQLPWSGRWILSYAIAGEGGFQGAQMPTPPKGSSGWMAAVSEEGPGGKVRWVKISDENVVCPRFPLALRARQRVIIMAQTAEYPKHPVAAWSDDSGETWKTVHLESAPYHAITWPHKGYRWQNGACETTIAERSDGSLYMLARTSQDFHYQYESFDGGETWTKPVPSIFHGTLTMPTLLRMEDGRILTFFCNTQPLPELDKTAIFPPMNAGEISGMGGEDVFTNRDANHAALSSDDGKTWRGFRELFLNPIRNTCDFRTSGGSEALDKSVHQFQAIELPFGKVLLAFGQHPLSRRLLVFDPNWLLETSRQEDFAMGMTNVSTQVYLKSVSGNIRTRSGHCAWNRTDGALLMPDPDSNYEEAVFIRANPDPLLFTSKQGVVWNFPATHHGRVDIQLRTAGEGVQITLSDRWLNPCDGLAGAQSAYTYAVEDTKELQTGWHILTLTWDAQRCIIKMDGKRCLEMSASQAYPYGLCYLLIQSQDAPRCGGAYIKKLAMREADL</sequence>
<dbReference type="CDD" id="cd15482">
    <property type="entry name" value="Sialidase_non-viral"/>
    <property type="match status" value="1"/>
</dbReference>
<dbReference type="AlphaFoldDB" id="A0A0H3UAW3"/>
<evidence type="ECO:0000259" key="4">
    <source>
        <dbReference type="Pfam" id="PF13088"/>
    </source>
</evidence>
<dbReference type="InterPro" id="IPR036278">
    <property type="entry name" value="Sialidase_sf"/>
</dbReference>
<evidence type="ECO:0000313" key="5">
    <source>
        <dbReference type="EMBL" id="AIF26887.1"/>
    </source>
</evidence>
<dbReference type="GO" id="GO:0006689">
    <property type="term" value="P:ganglioside catabolic process"/>
    <property type="evidence" value="ECO:0007669"/>
    <property type="project" value="TreeGrafter"/>
</dbReference>
<evidence type="ECO:0000256" key="2">
    <source>
        <dbReference type="ARBA" id="ARBA00009348"/>
    </source>
</evidence>
<dbReference type="PANTHER" id="PTHR10628:SF30">
    <property type="entry name" value="EXO-ALPHA-SIALIDASE"/>
    <property type="match status" value="1"/>
</dbReference>
<dbReference type="Gene3D" id="2.120.10.10">
    <property type="match status" value="1"/>
</dbReference>
<dbReference type="SUPFAM" id="SSF50939">
    <property type="entry name" value="Sialidases"/>
    <property type="match status" value="1"/>
</dbReference>
<dbReference type="InterPro" id="IPR026856">
    <property type="entry name" value="Sialidase_fam"/>
</dbReference>
<accession>A0A0H3UAW3</accession>
<comment type="similarity">
    <text evidence="2">Belongs to the glycosyl hydrolase 33 family.</text>
</comment>